<reference evidence="2" key="1">
    <citation type="submission" date="2019-09" db="EMBL/GenBank/DDBJ databases">
        <title>Draft genome information of white flower Hibiscus syriacus.</title>
        <authorList>
            <person name="Kim Y.-M."/>
        </authorList>
    </citation>
    <scope>NUCLEOTIDE SEQUENCE [LARGE SCALE GENOMIC DNA]</scope>
    <source>
        <strain evidence="2">YM2019G1</strain>
    </source>
</reference>
<gene>
    <name evidence="2" type="ORF">F3Y22_tig00110695pilonHSYRG00005</name>
</gene>
<dbReference type="PANTHER" id="PTHR34280">
    <property type="entry name" value="OS01G0920100 PROTEIN"/>
    <property type="match status" value="1"/>
</dbReference>
<organism evidence="2 3">
    <name type="scientific">Hibiscus syriacus</name>
    <name type="common">Rose of Sharon</name>
    <dbReference type="NCBI Taxonomy" id="106335"/>
    <lineage>
        <taxon>Eukaryota</taxon>
        <taxon>Viridiplantae</taxon>
        <taxon>Streptophyta</taxon>
        <taxon>Embryophyta</taxon>
        <taxon>Tracheophyta</taxon>
        <taxon>Spermatophyta</taxon>
        <taxon>Magnoliopsida</taxon>
        <taxon>eudicotyledons</taxon>
        <taxon>Gunneridae</taxon>
        <taxon>Pentapetalae</taxon>
        <taxon>rosids</taxon>
        <taxon>malvids</taxon>
        <taxon>Malvales</taxon>
        <taxon>Malvaceae</taxon>
        <taxon>Malvoideae</taxon>
        <taxon>Hibiscus</taxon>
    </lineage>
</organism>
<evidence type="ECO:0000313" key="2">
    <source>
        <dbReference type="EMBL" id="KAE8695614.1"/>
    </source>
</evidence>
<feature type="region of interest" description="Disordered" evidence="1">
    <location>
        <begin position="140"/>
        <end position="171"/>
    </location>
</feature>
<comment type="caution">
    <text evidence="2">The sequence shown here is derived from an EMBL/GenBank/DDBJ whole genome shotgun (WGS) entry which is preliminary data.</text>
</comment>
<dbReference type="AlphaFoldDB" id="A0A6A2ZUI1"/>
<proteinExistence type="predicted"/>
<dbReference type="InterPro" id="IPR038947">
    <property type="entry name" value="At3g27210-like"/>
</dbReference>
<evidence type="ECO:0000256" key="1">
    <source>
        <dbReference type="SAM" id="MobiDB-lite"/>
    </source>
</evidence>
<feature type="compositionally biased region" description="Polar residues" evidence="1">
    <location>
        <begin position="151"/>
        <end position="165"/>
    </location>
</feature>
<name>A0A6A2ZUI1_HIBSY</name>
<dbReference type="Proteomes" id="UP000436088">
    <property type="component" value="Unassembled WGS sequence"/>
</dbReference>
<protein>
    <submittedName>
        <fullName evidence="2">Ribulose-5-phosphate-3-epimerase</fullName>
    </submittedName>
</protein>
<sequence length="199" mass="22239">MDIETQEWHTVDYIVVLTKYRIYVLYNSATSHRIAGTDVMSVKYQETIEYILVNCEVKPFFCGCLSFSMETSRVNGITENGYPGSVSESPPTGKKKKLIELFRESFRDDHDISELNTSSNQGIANEKTVKPTTIQDILPQKSADGTPYVSAANSQCSSERTSNGDNPILKEKPIRSVQRCLPSLVSCGSFSERKKMAMS</sequence>
<dbReference type="EMBL" id="VEPZ02001078">
    <property type="protein sequence ID" value="KAE8695614.1"/>
    <property type="molecule type" value="Genomic_DNA"/>
</dbReference>
<dbReference type="PANTHER" id="PTHR34280:SF2">
    <property type="entry name" value="OS01G0920100 PROTEIN"/>
    <property type="match status" value="1"/>
</dbReference>
<keyword evidence="3" id="KW-1185">Reference proteome</keyword>
<evidence type="ECO:0000313" key="3">
    <source>
        <dbReference type="Proteomes" id="UP000436088"/>
    </source>
</evidence>
<accession>A0A6A2ZUI1</accession>